<evidence type="ECO:0000313" key="2">
    <source>
        <dbReference type="EMBL" id="EDR06783.1"/>
    </source>
</evidence>
<evidence type="ECO:0000313" key="3">
    <source>
        <dbReference type="Proteomes" id="UP000001194"/>
    </source>
</evidence>
<dbReference type="HOGENOM" id="CLU_3032756_0_0_1"/>
<reference evidence="2 3" key="1">
    <citation type="journal article" date="2008" name="Nature">
        <title>The genome of Laccaria bicolor provides insights into mycorrhizal symbiosis.</title>
        <authorList>
            <person name="Martin F."/>
            <person name="Aerts A."/>
            <person name="Ahren D."/>
            <person name="Brun A."/>
            <person name="Danchin E.G.J."/>
            <person name="Duchaussoy F."/>
            <person name="Gibon J."/>
            <person name="Kohler A."/>
            <person name="Lindquist E."/>
            <person name="Pereda V."/>
            <person name="Salamov A."/>
            <person name="Shapiro H.J."/>
            <person name="Wuyts J."/>
            <person name="Blaudez D."/>
            <person name="Buee M."/>
            <person name="Brokstein P."/>
            <person name="Canbaeck B."/>
            <person name="Cohen D."/>
            <person name="Courty P.E."/>
            <person name="Coutinho P.M."/>
            <person name="Delaruelle C."/>
            <person name="Detter J.C."/>
            <person name="Deveau A."/>
            <person name="DiFazio S."/>
            <person name="Duplessis S."/>
            <person name="Fraissinet-Tachet L."/>
            <person name="Lucic E."/>
            <person name="Frey-Klett P."/>
            <person name="Fourrey C."/>
            <person name="Feussner I."/>
            <person name="Gay G."/>
            <person name="Grimwood J."/>
            <person name="Hoegger P.J."/>
            <person name="Jain P."/>
            <person name="Kilaru S."/>
            <person name="Labbe J."/>
            <person name="Lin Y.C."/>
            <person name="Legue V."/>
            <person name="Le Tacon F."/>
            <person name="Marmeisse R."/>
            <person name="Melayah D."/>
            <person name="Montanini B."/>
            <person name="Muratet M."/>
            <person name="Nehls U."/>
            <person name="Niculita-Hirzel H."/>
            <person name="Oudot-Le Secq M.P."/>
            <person name="Peter M."/>
            <person name="Quesneville H."/>
            <person name="Rajashekar B."/>
            <person name="Reich M."/>
            <person name="Rouhier N."/>
            <person name="Schmutz J."/>
            <person name="Yin T."/>
            <person name="Chalot M."/>
            <person name="Henrissat B."/>
            <person name="Kuees U."/>
            <person name="Lucas S."/>
            <person name="Van de Peer Y."/>
            <person name="Podila G.K."/>
            <person name="Polle A."/>
            <person name="Pukkila P.J."/>
            <person name="Richardson P.M."/>
            <person name="Rouze P."/>
            <person name="Sanders I.R."/>
            <person name="Stajich J.E."/>
            <person name="Tunlid A."/>
            <person name="Tuskan G."/>
            <person name="Grigoriev I.V."/>
        </authorList>
    </citation>
    <scope>NUCLEOTIDE SEQUENCE [LARGE SCALE GENOMIC DNA]</scope>
    <source>
        <strain evidence="3">S238N-H82 / ATCC MYA-4686</strain>
    </source>
</reference>
<evidence type="ECO:0000256" key="1">
    <source>
        <dbReference type="SAM" id="MobiDB-lite"/>
    </source>
</evidence>
<keyword evidence="3" id="KW-1185">Reference proteome</keyword>
<dbReference type="KEGG" id="lbc:LACBIDRAFT_299657"/>
<proteinExistence type="predicted"/>
<dbReference type="InParanoid" id="B0DF39"/>
<accession>B0DF39</accession>
<dbReference type="EMBL" id="DS547107">
    <property type="protein sequence ID" value="EDR06783.1"/>
    <property type="molecule type" value="Genomic_DNA"/>
</dbReference>
<sequence>MRVLHEERTQHVDFLVNFRPRHLRPPARSGRIGREERVTVEPKGWGSSGHERLLP</sequence>
<dbReference type="RefSeq" id="XP_001882630.1">
    <property type="nucleotide sequence ID" value="XM_001882595.1"/>
</dbReference>
<organism evidence="3">
    <name type="scientific">Laccaria bicolor (strain S238N-H82 / ATCC MYA-4686)</name>
    <name type="common">Bicoloured deceiver</name>
    <name type="synonym">Laccaria laccata var. bicolor</name>
    <dbReference type="NCBI Taxonomy" id="486041"/>
    <lineage>
        <taxon>Eukaryota</taxon>
        <taxon>Fungi</taxon>
        <taxon>Dikarya</taxon>
        <taxon>Basidiomycota</taxon>
        <taxon>Agaricomycotina</taxon>
        <taxon>Agaricomycetes</taxon>
        <taxon>Agaricomycetidae</taxon>
        <taxon>Agaricales</taxon>
        <taxon>Agaricineae</taxon>
        <taxon>Hydnangiaceae</taxon>
        <taxon>Laccaria</taxon>
    </lineage>
</organism>
<gene>
    <name evidence="2" type="ORF">LACBIDRAFT_299657</name>
</gene>
<protein>
    <submittedName>
        <fullName evidence="2">Predicted protein</fullName>
    </submittedName>
</protein>
<feature type="region of interest" description="Disordered" evidence="1">
    <location>
        <begin position="25"/>
        <end position="55"/>
    </location>
</feature>
<dbReference type="Proteomes" id="UP000001194">
    <property type="component" value="Unassembled WGS sequence"/>
</dbReference>
<dbReference type="GeneID" id="6078175"/>
<dbReference type="AlphaFoldDB" id="B0DF39"/>
<name>B0DF39_LACBS</name>